<keyword evidence="3" id="KW-1185">Reference proteome</keyword>
<accession>A0A9W7SM63</accession>
<keyword evidence="1" id="KW-0472">Membrane</keyword>
<reference evidence="2 3" key="1">
    <citation type="journal article" date="2018" name="IMA Fungus">
        <title>IMA Genome-F 10: Nine draft genome sequences of Claviceps purpurea s.lat., including C. arundinis, C. humidiphila, and C. cf. spartinae, pseudomolecules for the pitch canker pathogen Fusarium circinatum, draft genome of Davidsoniella eucalypti, Grosmannia galeiformis, Quambalaria eucalypti, and Teratosphaeria destructans.</title>
        <authorList>
            <person name="Wingfield B.D."/>
            <person name="Liu M."/>
            <person name="Nguyen H.D."/>
            <person name="Lane F.A."/>
            <person name="Morgan S.W."/>
            <person name="De Vos L."/>
            <person name="Wilken P.M."/>
            <person name="Duong T.A."/>
            <person name="Aylward J."/>
            <person name="Coetzee M.P."/>
            <person name="Dadej K."/>
            <person name="De Beer Z.W."/>
            <person name="Findlay W."/>
            <person name="Havenga M."/>
            <person name="Kolarik M."/>
            <person name="Menzies J.G."/>
            <person name="Naidoo K."/>
            <person name="Pochopski O."/>
            <person name="Shoukouhi P."/>
            <person name="Santana Q.C."/>
            <person name="Seifert K.A."/>
            <person name="Soal N."/>
            <person name="Steenkamp E.T."/>
            <person name="Tatham C.T."/>
            <person name="van der Nest M.A."/>
            <person name="Wingfield M.J."/>
        </authorList>
    </citation>
    <scope>NUCLEOTIDE SEQUENCE [LARGE SCALE GENOMIC DNA]</scope>
    <source>
        <strain evidence="2">CMW44962</strain>
    </source>
</reference>
<dbReference type="PANTHER" id="PTHR33927:SF5">
    <property type="entry name" value="ENZYME, PUTATIVE (AFU_ORTHOLOGUE AFUA_8G01222)-RELATED"/>
    <property type="match status" value="1"/>
</dbReference>
<sequence>MEQQRASGSGVHGQSFLKSTCGTDNRYGVPQQPGQAQVAINPNGQTVPTCLSNVCHAGVEEFVQQPDTVHLAPPAVPRNIRKVANGHDDSHPFAVHDFAMTVPMATHQSAHCDRDTGLLTNRKCESVSSSIYSSEIDKDEESIPGTTPANSIRSVRVTVKPPETYADRIATANQLDALKAAHPLDAIRPANDRSADWPFLRYATLSFYRRFMILVICANVAVIGAMIARACLTPGAFTYADAATATGANLVTAILMRQEHCINMLFHLALLLPHATPLSVRRTAAKIAYNNGGIHAGAGMSAMLWYVFYTVLVIRQFDGSEGEYASMIAITMLTVLLLILIICLAHPTFRQRHHDLWELSHRYFGYAAIGCVWAQTAISAVAASNARDSTHSLAHELITTPVFWFLIIITSCIIYPYLWLRRLPVEAHQLSSHATELRFHNRNVECCVGTRLSHNPLTQNHGFATIAHPRPADGNDAEKGYSVVISNAGDWTKKMILDPPTHIWQKGAPTIGVMRLAELFKPIVIVATGSGIGPVTSFLNQYPHHPKRVLWSARWPEQTYQTGLIRNVLAADPDAIIIDTKKTGLPDLTALTYALVKEVDAEAVMIISNPKATREVVYGMDARNVAAFGAIFDS</sequence>
<feature type="transmembrane region" description="Helical" evidence="1">
    <location>
        <begin position="211"/>
        <end position="230"/>
    </location>
</feature>
<feature type="transmembrane region" description="Helical" evidence="1">
    <location>
        <begin position="324"/>
        <end position="343"/>
    </location>
</feature>
<dbReference type="AlphaFoldDB" id="A0A9W7SM63"/>
<protein>
    <recommendedName>
        <fullName evidence="4">Integral membrane protein TmpA</fullName>
    </recommendedName>
</protein>
<feature type="transmembrane region" description="Helical" evidence="1">
    <location>
        <begin position="292"/>
        <end position="312"/>
    </location>
</feature>
<evidence type="ECO:0000313" key="3">
    <source>
        <dbReference type="Proteomes" id="UP001138500"/>
    </source>
</evidence>
<evidence type="ECO:0000256" key="1">
    <source>
        <dbReference type="SAM" id="Phobius"/>
    </source>
</evidence>
<feature type="transmembrane region" description="Helical" evidence="1">
    <location>
        <begin position="363"/>
        <end position="382"/>
    </location>
</feature>
<dbReference type="Proteomes" id="UP001138500">
    <property type="component" value="Unassembled WGS sequence"/>
</dbReference>
<reference evidence="2 3" key="2">
    <citation type="journal article" date="2021" name="Curr. Genet.">
        <title>Genetic response to nitrogen starvation in the aggressive Eucalyptus foliar pathogen Teratosphaeria destructans.</title>
        <authorList>
            <person name="Havenga M."/>
            <person name="Wingfield B.D."/>
            <person name="Wingfield M.J."/>
            <person name="Dreyer L.L."/>
            <person name="Roets F."/>
            <person name="Aylward J."/>
        </authorList>
    </citation>
    <scope>NUCLEOTIDE SEQUENCE [LARGE SCALE GENOMIC DNA]</scope>
    <source>
        <strain evidence="2">CMW44962</strain>
    </source>
</reference>
<feature type="transmembrane region" description="Helical" evidence="1">
    <location>
        <begin position="402"/>
        <end position="420"/>
    </location>
</feature>
<dbReference type="SUPFAM" id="SSF52343">
    <property type="entry name" value="Ferredoxin reductase-like, C-terminal NADP-linked domain"/>
    <property type="match status" value="1"/>
</dbReference>
<dbReference type="OrthoDB" id="3142841at2759"/>
<keyword evidence="1" id="KW-1133">Transmembrane helix</keyword>
<proteinExistence type="predicted"/>
<evidence type="ECO:0008006" key="4">
    <source>
        <dbReference type="Google" id="ProtNLM"/>
    </source>
</evidence>
<comment type="caution">
    <text evidence="2">The sequence shown here is derived from an EMBL/GenBank/DDBJ whole genome shotgun (WGS) entry which is preliminary data.</text>
</comment>
<name>A0A9W7SM63_9PEZI</name>
<evidence type="ECO:0000313" key="2">
    <source>
        <dbReference type="EMBL" id="KAH9822120.1"/>
    </source>
</evidence>
<gene>
    <name evidence="2" type="ORF">Tdes44962_MAKER04796</name>
</gene>
<dbReference type="InterPro" id="IPR039261">
    <property type="entry name" value="FNR_nucleotide-bd"/>
</dbReference>
<keyword evidence="1" id="KW-0812">Transmembrane</keyword>
<dbReference type="EMBL" id="RIBY02002223">
    <property type="protein sequence ID" value="KAH9822120.1"/>
    <property type="molecule type" value="Genomic_DNA"/>
</dbReference>
<dbReference type="InterPro" id="IPR052979">
    <property type="entry name" value="Adenylate-forming_domain"/>
</dbReference>
<organism evidence="2 3">
    <name type="scientific">Teratosphaeria destructans</name>
    <dbReference type="NCBI Taxonomy" id="418781"/>
    <lineage>
        <taxon>Eukaryota</taxon>
        <taxon>Fungi</taxon>
        <taxon>Dikarya</taxon>
        <taxon>Ascomycota</taxon>
        <taxon>Pezizomycotina</taxon>
        <taxon>Dothideomycetes</taxon>
        <taxon>Dothideomycetidae</taxon>
        <taxon>Mycosphaerellales</taxon>
        <taxon>Teratosphaeriaceae</taxon>
        <taxon>Teratosphaeria</taxon>
    </lineage>
</organism>
<dbReference type="PANTHER" id="PTHR33927">
    <property type="entry name" value="TRANSMEMBRANE PROTEIN"/>
    <property type="match status" value="1"/>
</dbReference>